<dbReference type="Gene3D" id="3.40.710.10">
    <property type="entry name" value="DD-peptidase/beta-lactamase superfamily"/>
    <property type="match status" value="1"/>
</dbReference>
<keyword evidence="1" id="KW-0472">Membrane</keyword>
<organism evidence="3 4">
    <name type="scientific">Zhenhengia yiwuensis</name>
    <dbReference type="NCBI Taxonomy" id="2763666"/>
    <lineage>
        <taxon>Bacteria</taxon>
        <taxon>Bacillati</taxon>
        <taxon>Bacillota</taxon>
        <taxon>Clostridia</taxon>
        <taxon>Lachnospirales</taxon>
        <taxon>Lachnospiraceae</taxon>
        <taxon>Zhenhengia</taxon>
    </lineage>
</organism>
<proteinExistence type="predicted"/>
<dbReference type="PANTHER" id="PTHR43283">
    <property type="entry name" value="BETA-LACTAMASE-RELATED"/>
    <property type="match status" value="1"/>
</dbReference>
<dbReference type="Proteomes" id="UP000655830">
    <property type="component" value="Unassembled WGS sequence"/>
</dbReference>
<keyword evidence="1" id="KW-0812">Transmembrane</keyword>
<accession>A0A926ENZ1</accession>
<dbReference type="AlphaFoldDB" id="A0A926ENZ1"/>
<dbReference type="EMBL" id="JACRSY010000057">
    <property type="protein sequence ID" value="MBC8581523.1"/>
    <property type="molecule type" value="Genomic_DNA"/>
</dbReference>
<reference evidence="3" key="1">
    <citation type="submission" date="2020-08" db="EMBL/GenBank/DDBJ databases">
        <title>Genome public.</title>
        <authorList>
            <person name="Liu C."/>
            <person name="Sun Q."/>
        </authorList>
    </citation>
    <scope>NUCLEOTIDE SEQUENCE</scope>
    <source>
        <strain evidence="3">NSJ-12</strain>
    </source>
</reference>
<dbReference type="RefSeq" id="WP_249334482.1">
    <property type="nucleotide sequence ID" value="NZ_JACRSY010000057.1"/>
</dbReference>
<sequence length="405" mass="45812">MKKYFRIGLAIVVVGIITIGIAYGDTILLIYRSINAFKEEHLAHSFQTMYEIQPSTKISKGEKVSKFEYNLVPLIDTFNFRGEDLSTEAFLQETKTSGLLVVANNKIAYEKYYLGSDENTRFSSNSVCKSFVSALVGVAIDEGYIESVNDSVAKYIKEFRNTEMEKITIKDCLQMSSGIDFDEVTDMSKISMTNMFGISKMKSIVKFGLAHEPGTYRAYSSINTDILGEIVSNATGYSLSDYMQEKIWSQIGVEKDAYWTLSNNKELANGGLHISLRDYARFGKLYMNNGLFEGKQIIPESWVKDSIATNAPHLKAPHDGKPYSELGYGYQWWIPEGDQNEFMAIGVFGQWIYINPNKNVIIVKTSAHSGFEEDDNEKKTLELFRAITNNVSNQESLWSLRVNKE</sequence>
<protein>
    <submittedName>
        <fullName evidence="3">Serine hydrolase</fullName>
    </submittedName>
</protein>
<dbReference type="InterPro" id="IPR001466">
    <property type="entry name" value="Beta-lactam-related"/>
</dbReference>
<gene>
    <name evidence="3" type="ORF">H8718_18735</name>
</gene>
<dbReference type="Pfam" id="PF00144">
    <property type="entry name" value="Beta-lactamase"/>
    <property type="match status" value="1"/>
</dbReference>
<evidence type="ECO:0000313" key="4">
    <source>
        <dbReference type="Proteomes" id="UP000655830"/>
    </source>
</evidence>
<keyword evidence="1" id="KW-1133">Transmembrane helix</keyword>
<feature type="domain" description="Beta-lactamase-related" evidence="2">
    <location>
        <begin position="99"/>
        <end position="382"/>
    </location>
</feature>
<dbReference type="InterPro" id="IPR012338">
    <property type="entry name" value="Beta-lactam/transpept-like"/>
</dbReference>
<feature type="transmembrane region" description="Helical" evidence="1">
    <location>
        <begin position="7"/>
        <end position="31"/>
    </location>
</feature>
<keyword evidence="3" id="KW-0378">Hydrolase</keyword>
<keyword evidence="4" id="KW-1185">Reference proteome</keyword>
<dbReference type="InterPro" id="IPR050789">
    <property type="entry name" value="Diverse_Enzym_Activities"/>
</dbReference>
<dbReference type="SUPFAM" id="SSF56601">
    <property type="entry name" value="beta-lactamase/transpeptidase-like"/>
    <property type="match status" value="1"/>
</dbReference>
<evidence type="ECO:0000313" key="3">
    <source>
        <dbReference type="EMBL" id="MBC8581523.1"/>
    </source>
</evidence>
<name>A0A926ENZ1_9FIRM</name>
<evidence type="ECO:0000256" key="1">
    <source>
        <dbReference type="SAM" id="Phobius"/>
    </source>
</evidence>
<dbReference type="GO" id="GO:0016787">
    <property type="term" value="F:hydrolase activity"/>
    <property type="evidence" value="ECO:0007669"/>
    <property type="project" value="UniProtKB-KW"/>
</dbReference>
<evidence type="ECO:0000259" key="2">
    <source>
        <dbReference type="Pfam" id="PF00144"/>
    </source>
</evidence>
<comment type="caution">
    <text evidence="3">The sequence shown here is derived from an EMBL/GenBank/DDBJ whole genome shotgun (WGS) entry which is preliminary data.</text>
</comment>
<dbReference type="PANTHER" id="PTHR43283:SF14">
    <property type="entry name" value="BLL8153 PROTEIN"/>
    <property type="match status" value="1"/>
</dbReference>